<dbReference type="AlphaFoldDB" id="X1JHT2"/>
<feature type="non-terminal residue" evidence="1">
    <location>
        <position position="266"/>
    </location>
</feature>
<protein>
    <submittedName>
        <fullName evidence="1">Uncharacterized protein</fullName>
    </submittedName>
</protein>
<name>X1JHT2_9ZZZZ</name>
<accession>X1JHT2</accession>
<dbReference type="EMBL" id="BARU01029647">
    <property type="protein sequence ID" value="GAH69308.1"/>
    <property type="molecule type" value="Genomic_DNA"/>
</dbReference>
<sequence>QTLFRRGLITDIELSTYLAEIGWSLDDRPRIQELGWVVPNAMLLVQGDLQQERSTDEILRDISIADINPKYAQQYLEAILTKPASTDIIAYSLRQNFELPDLDRDLQKIGIHPEYTSLYKELAYQIPPVADIITMAVREAFTPEIAERFGQYEDYPKPLEEWAEKKGLSKEWSERYWAAHWSLPSATQGFEMLHRGIINQSDLNMLLRALDVMPFWREKLTGIAYRRLTRVDVRRMYKAGVLTREEVYEAYLQHGYTEQNAKRMTE</sequence>
<proteinExistence type="predicted"/>
<evidence type="ECO:0000313" key="1">
    <source>
        <dbReference type="EMBL" id="GAH69308.1"/>
    </source>
</evidence>
<gene>
    <name evidence="1" type="ORF">S03H2_47126</name>
</gene>
<reference evidence="1" key="1">
    <citation type="journal article" date="2014" name="Front. Microbiol.">
        <title>High frequency of phylogenetically diverse reductive dehalogenase-homologous genes in deep subseafloor sedimentary metagenomes.</title>
        <authorList>
            <person name="Kawai M."/>
            <person name="Futagami T."/>
            <person name="Toyoda A."/>
            <person name="Takaki Y."/>
            <person name="Nishi S."/>
            <person name="Hori S."/>
            <person name="Arai W."/>
            <person name="Tsubouchi T."/>
            <person name="Morono Y."/>
            <person name="Uchiyama I."/>
            <person name="Ito T."/>
            <person name="Fujiyama A."/>
            <person name="Inagaki F."/>
            <person name="Takami H."/>
        </authorList>
    </citation>
    <scope>NUCLEOTIDE SEQUENCE</scope>
    <source>
        <strain evidence="1">Expedition CK06-06</strain>
    </source>
</reference>
<organism evidence="1">
    <name type="scientific">marine sediment metagenome</name>
    <dbReference type="NCBI Taxonomy" id="412755"/>
    <lineage>
        <taxon>unclassified sequences</taxon>
        <taxon>metagenomes</taxon>
        <taxon>ecological metagenomes</taxon>
    </lineage>
</organism>
<comment type="caution">
    <text evidence="1">The sequence shown here is derived from an EMBL/GenBank/DDBJ whole genome shotgun (WGS) entry which is preliminary data.</text>
</comment>
<feature type="non-terminal residue" evidence="1">
    <location>
        <position position="1"/>
    </location>
</feature>